<dbReference type="EMBL" id="BMAT01004582">
    <property type="protein sequence ID" value="GFR76256.1"/>
    <property type="molecule type" value="Genomic_DNA"/>
</dbReference>
<accession>A0AAV4FTT5</accession>
<dbReference type="Proteomes" id="UP000762676">
    <property type="component" value="Unassembled WGS sequence"/>
</dbReference>
<protein>
    <submittedName>
        <fullName evidence="1">Uncharacterized protein</fullName>
    </submittedName>
</protein>
<reference evidence="1 2" key="1">
    <citation type="journal article" date="2021" name="Elife">
        <title>Chloroplast acquisition without the gene transfer in kleptoplastic sea slugs, Plakobranchus ocellatus.</title>
        <authorList>
            <person name="Maeda T."/>
            <person name="Takahashi S."/>
            <person name="Yoshida T."/>
            <person name="Shimamura S."/>
            <person name="Takaki Y."/>
            <person name="Nagai Y."/>
            <person name="Toyoda A."/>
            <person name="Suzuki Y."/>
            <person name="Arimoto A."/>
            <person name="Ishii H."/>
            <person name="Satoh N."/>
            <person name="Nishiyama T."/>
            <person name="Hasebe M."/>
            <person name="Maruyama T."/>
            <person name="Minagawa J."/>
            <person name="Obokata J."/>
            <person name="Shigenobu S."/>
        </authorList>
    </citation>
    <scope>NUCLEOTIDE SEQUENCE [LARGE SCALE GENOMIC DNA]</scope>
</reference>
<name>A0AAV4FTT5_9GAST</name>
<evidence type="ECO:0000313" key="1">
    <source>
        <dbReference type="EMBL" id="GFR76256.1"/>
    </source>
</evidence>
<gene>
    <name evidence="1" type="ORF">ElyMa_002208500</name>
</gene>
<dbReference type="AlphaFoldDB" id="A0AAV4FTT5"/>
<proteinExistence type="predicted"/>
<keyword evidence="2" id="KW-1185">Reference proteome</keyword>
<evidence type="ECO:0000313" key="2">
    <source>
        <dbReference type="Proteomes" id="UP000762676"/>
    </source>
</evidence>
<sequence length="108" mass="12186">MPFLGSELEYCLRTLLERVVKSETLENANTPLKLVALDLKETDILLPADSVGVGFKIKRVLKSSSASPKDFIQLKMEARNFVVAMVKKLQEKSPLNSKLVRNINWMIP</sequence>
<organism evidence="1 2">
    <name type="scientific">Elysia marginata</name>
    <dbReference type="NCBI Taxonomy" id="1093978"/>
    <lineage>
        <taxon>Eukaryota</taxon>
        <taxon>Metazoa</taxon>
        <taxon>Spiralia</taxon>
        <taxon>Lophotrochozoa</taxon>
        <taxon>Mollusca</taxon>
        <taxon>Gastropoda</taxon>
        <taxon>Heterobranchia</taxon>
        <taxon>Euthyneura</taxon>
        <taxon>Panpulmonata</taxon>
        <taxon>Sacoglossa</taxon>
        <taxon>Placobranchoidea</taxon>
        <taxon>Plakobranchidae</taxon>
        <taxon>Elysia</taxon>
    </lineage>
</organism>
<comment type="caution">
    <text evidence="1">The sequence shown here is derived from an EMBL/GenBank/DDBJ whole genome shotgun (WGS) entry which is preliminary data.</text>
</comment>